<dbReference type="InterPro" id="IPR013821">
    <property type="entry name" value="K_chnl_volt-dep_KCNQ_C"/>
</dbReference>
<keyword evidence="3" id="KW-0472">Membrane</keyword>
<keyword evidence="3" id="KW-1003">Cell membrane</keyword>
<evidence type="ECO:0000256" key="5">
    <source>
        <dbReference type="ARBA" id="ARBA00023065"/>
    </source>
</evidence>
<comment type="catalytic activity">
    <reaction evidence="7">
        <text>K(+)(in) = K(+)(out)</text>
        <dbReference type="Rhea" id="RHEA:29463"/>
        <dbReference type="ChEBI" id="CHEBI:29103"/>
    </reaction>
</comment>
<dbReference type="STRING" id="103827.A0A0N5CP89"/>
<keyword evidence="6" id="KW-0407">Ion channel</keyword>
<accession>A0A0N5CP89</accession>
<evidence type="ECO:0000313" key="10">
    <source>
        <dbReference type="EMBL" id="VDM97762.1"/>
    </source>
</evidence>
<evidence type="ECO:0000313" key="11">
    <source>
        <dbReference type="Proteomes" id="UP000276776"/>
    </source>
</evidence>
<reference evidence="12" key="1">
    <citation type="submission" date="2017-02" db="UniProtKB">
        <authorList>
            <consortium name="WormBaseParasite"/>
        </authorList>
    </citation>
    <scope>IDENTIFICATION</scope>
</reference>
<reference evidence="10 11" key="2">
    <citation type="submission" date="2018-11" db="EMBL/GenBank/DDBJ databases">
        <authorList>
            <consortium name="Pathogen Informatics"/>
        </authorList>
    </citation>
    <scope>NUCLEOTIDE SEQUENCE [LARGE SCALE GENOMIC DNA]</scope>
</reference>
<organism evidence="12">
    <name type="scientific">Thelazia callipaeda</name>
    <name type="common">Oriental eyeworm</name>
    <name type="synonym">Parasitic nematode</name>
    <dbReference type="NCBI Taxonomy" id="103827"/>
    <lineage>
        <taxon>Eukaryota</taxon>
        <taxon>Metazoa</taxon>
        <taxon>Ecdysozoa</taxon>
        <taxon>Nematoda</taxon>
        <taxon>Chromadorea</taxon>
        <taxon>Rhabditida</taxon>
        <taxon>Spirurina</taxon>
        <taxon>Spiruromorpha</taxon>
        <taxon>Thelazioidea</taxon>
        <taxon>Thelaziidae</taxon>
        <taxon>Thelazia</taxon>
    </lineage>
</organism>
<dbReference type="Proteomes" id="UP000276776">
    <property type="component" value="Unassembled WGS sequence"/>
</dbReference>
<evidence type="ECO:0000256" key="8">
    <source>
        <dbReference type="SAM" id="MobiDB-lite"/>
    </source>
</evidence>
<evidence type="ECO:0000259" key="9">
    <source>
        <dbReference type="Pfam" id="PF03520"/>
    </source>
</evidence>
<sequence>MENALRGRNGGGGGGGGSGGGGGGGGGGSGNSCQQSLISRIRQGTRRRTTGSNVISHSESTLDRAGNTAEVEAGSTCHQDSSMARLLTMPRQSDDISFVSTSDYSEVESLGTLGFSLSGWKAKSRNSTGGVFRKTHDDSSGGHRAVTATASLGVTDIVTDESTKPKQSQSIYKCLSADDGTEMILGDYNLVMAPLYQWWLKMQAKNHEAEERDVSVATMWGQLGSCASLPKSRRLRRQPSADIYNIDEDSPSLQPKTMDEFTPLLKNVIRAIRRIQLLVARRKFKEALKPYDVKDVIEQYSAGHVDLQARVKHVQQRLDQIVGKPKDEMKVSLTHRVIIMELQMQKIDKKLDLLVEMILEDKKQKNQSCSYPLSSRLPSCSSQRFMAAGDTSRST</sequence>
<dbReference type="GO" id="GO:0005249">
    <property type="term" value="F:voltage-gated potassium channel activity"/>
    <property type="evidence" value="ECO:0007669"/>
    <property type="project" value="InterPro"/>
</dbReference>
<comment type="subcellular location">
    <subcellularLocation>
        <location evidence="1">Cell membrane</location>
        <topology evidence="1">Multi-pass membrane protein</topology>
    </subcellularLocation>
</comment>
<evidence type="ECO:0000256" key="1">
    <source>
        <dbReference type="ARBA" id="ARBA00004651"/>
    </source>
</evidence>
<protein>
    <submittedName>
        <fullName evidence="12">KCNQ_channel domain-containing protein</fullName>
    </submittedName>
</protein>
<keyword evidence="2" id="KW-0813">Transport</keyword>
<dbReference type="PANTHER" id="PTHR47735:SF9">
    <property type="entry name" value="POTASSIUM VOLTAGE-GATED CHANNEL SUBFAMILY KQT MEMBER 4-LIKE ISOFORM X1"/>
    <property type="match status" value="1"/>
</dbReference>
<gene>
    <name evidence="10" type="ORF">TCLT_LOCUS2025</name>
</gene>
<dbReference type="OrthoDB" id="8879391at2759"/>
<evidence type="ECO:0000256" key="7">
    <source>
        <dbReference type="ARBA" id="ARBA00034430"/>
    </source>
</evidence>
<name>A0A0N5CP89_THECL</name>
<feature type="domain" description="Potassium channel voltage dependent KCNQ C-terminal" evidence="9">
    <location>
        <begin position="256"/>
        <end position="359"/>
    </location>
</feature>
<dbReference type="Pfam" id="PF03520">
    <property type="entry name" value="KCNQ_channel"/>
    <property type="match status" value="1"/>
</dbReference>
<feature type="compositionally biased region" description="Gly residues" evidence="8">
    <location>
        <begin position="8"/>
        <end position="30"/>
    </location>
</feature>
<dbReference type="EMBL" id="UYYF01000338">
    <property type="protein sequence ID" value="VDM97762.1"/>
    <property type="molecule type" value="Genomic_DNA"/>
</dbReference>
<feature type="region of interest" description="Disordered" evidence="8">
    <location>
        <begin position="1"/>
        <end position="72"/>
    </location>
</feature>
<dbReference type="WBParaSite" id="TCLT_0000202401-mRNA-1">
    <property type="protein sequence ID" value="TCLT_0000202401-mRNA-1"/>
    <property type="gene ID" value="TCLT_0000202401"/>
</dbReference>
<evidence type="ECO:0000256" key="3">
    <source>
        <dbReference type="ARBA" id="ARBA00022475"/>
    </source>
</evidence>
<dbReference type="PANTHER" id="PTHR47735">
    <property type="entry name" value="POTASSIUM VOLTAGE-GATED CHANNEL SUBFAMILY KQT MEMBER 4"/>
    <property type="match status" value="1"/>
</dbReference>
<dbReference type="GO" id="GO:0008076">
    <property type="term" value="C:voltage-gated potassium channel complex"/>
    <property type="evidence" value="ECO:0007669"/>
    <property type="project" value="TreeGrafter"/>
</dbReference>
<dbReference type="AlphaFoldDB" id="A0A0N5CP89"/>
<keyword evidence="5" id="KW-0406">Ion transport</keyword>
<evidence type="ECO:0000256" key="2">
    <source>
        <dbReference type="ARBA" id="ARBA00022448"/>
    </source>
</evidence>
<dbReference type="InterPro" id="IPR003937">
    <property type="entry name" value="K_chnl_volt-dep_KCNQ"/>
</dbReference>
<dbReference type="Gene3D" id="6.10.140.1910">
    <property type="match status" value="1"/>
</dbReference>
<evidence type="ECO:0000256" key="4">
    <source>
        <dbReference type="ARBA" id="ARBA00022958"/>
    </source>
</evidence>
<proteinExistence type="predicted"/>
<evidence type="ECO:0000256" key="6">
    <source>
        <dbReference type="ARBA" id="ARBA00023303"/>
    </source>
</evidence>
<evidence type="ECO:0000313" key="12">
    <source>
        <dbReference type="WBParaSite" id="TCLT_0000202401-mRNA-1"/>
    </source>
</evidence>
<keyword evidence="11" id="KW-1185">Reference proteome</keyword>
<keyword evidence="4" id="KW-0630">Potassium</keyword>